<dbReference type="Pfam" id="PF00271">
    <property type="entry name" value="Helicase_C"/>
    <property type="match status" value="1"/>
</dbReference>
<dbReference type="PANTHER" id="PTHR47957">
    <property type="entry name" value="ATP-DEPENDENT HELICASE HRQ1"/>
    <property type="match status" value="1"/>
</dbReference>
<dbReference type="Pfam" id="PF00270">
    <property type="entry name" value="DEAD"/>
    <property type="match status" value="1"/>
</dbReference>
<keyword evidence="4" id="KW-0347">Helicase</keyword>
<organism evidence="4 5">
    <name type="scientific">Antrihabitans stalactiti</name>
    <dbReference type="NCBI Taxonomy" id="2584121"/>
    <lineage>
        <taxon>Bacteria</taxon>
        <taxon>Bacillati</taxon>
        <taxon>Actinomycetota</taxon>
        <taxon>Actinomycetes</taxon>
        <taxon>Mycobacteriales</taxon>
        <taxon>Nocardiaceae</taxon>
        <taxon>Antrihabitans</taxon>
    </lineage>
</organism>
<keyword evidence="1" id="KW-0547">Nucleotide-binding</keyword>
<dbReference type="Gene3D" id="3.40.50.300">
    <property type="entry name" value="P-loop containing nucleotide triphosphate hydrolases"/>
    <property type="match status" value="2"/>
</dbReference>
<dbReference type="GO" id="GO:0005524">
    <property type="term" value="F:ATP binding"/>
    <property type="evidence" value="ECO:0007669"/>
    <property type="project" value="UniProtKB-KW"/>
</dbReference>
<dbReference type="PROSITE" id="PS51192">
    <property type="entry name" value="HELICASE_ATP_BIND_1"/>
    <property type="match status" value="1"/>
</dbReference>
<accession>A0A848KGC4</accession>
<gene>
    <name evidence="4" type="ORF">FGL95_22560</name>
</gene>
<dbReference type="InterPro" id="IPR027417">
    <property type="entry name" value="P-loop_NTPase"/>
</dbReference>
<keyword evidence="2" id="KW-0067">ATP-binding</keyword>
<evidence type="ECO:0000259" key="3">
    <source>
        <dbReference type="PROSITE" id="PS51192"/>
    </source>
</evidence>
<evidence type="ECO:0000313" key="4">
    <source>
        <dbReference type="EMBL" id="NMN97825.1"/>
    </source>
</evidence>
<feature type="domain" description="Helicase ATP-binding" evidence="3">
    <location>
        <begin position="106"/>
        <end position="390"/>
    </location>
</feature>
<dbReference type="SMART" id="SM00487">
    <property type="entry name" value="DEXDc"/>
    <property type="match status" value="1"/>
</dbReference>
<sequence length="1816" mass="201505">MASKMQQLDAIGTFEALREAFFRYYDSPFGLADERLQNERRDLFDRPGGIYRRPLIEVRPQYQIATSSLAESIATAGLPGECASFLTTGLIPPGRPLYTHQEQSLILGSTVGRNVVITAGTGSGKTESFLLPIIASLVDESRSWTGSGARGERRWWSMTGRSFEAQRSGETGRRAAVRAMILYPMNALVDDQLIRLRNALDSNEARLWLDEHRRGHRFYFGRYTGATPVTGARDQKPNLDNLAKYMRETAKLADQAAKSAEESHRYFVPRFGGAELPSRWDMEDYPPDILITNYSMLNVMLLRQRDAHFFRSTREWLFEKPENRFTLVVDELHSYRGTAGTEVALLIRNLKHRLGIAGKPEKLRVLAASASLDARRDRAYLEQFFGVDAASFEFLEGDLKNPSDPRQLDFESAPGVALENAFRFDANRQMQRTTEAKSEAELAAILSPHKVQAEGIADVHRLLARAASEDGDWPRMRSHLFFRNVPGVWACSDSRCDRIPSGSYEDRTVGKLFGEPRTRCECGARVLELLYCQNCGDVFLGGFTAEGVTQQKELRAQLLADIPDLSKLPDQVGQERTSSNYLIYWPRTKRPEVEDVGYTWTAQGGDVEFSFLPCRLNASTGELTAGPKKQTGWTFRISVKRHRSGPNAGDYKVDPSRLPGLPTKCPNCSDDREVKYSKRGAVELTDPIRLRSPIRTMRTGFEKINQVLITELAQQLPEPERRLIVFTDSRQDAAKLSSGIGLRHYQDLLRILLHESLGESTDRQILIDAARRRFVDGERSSETADAVRALREVDRDALDKLRDHWEDVETSTDEEVASLVRRFTGPARLSSLSLAVRDQLLIMGINPGGPKPSLAATEPPRTKTRIIAQKPTRWPALYDWRTAGPPRARAQLGSLEQSLLGDIDQSLREEVLDGLFSGAGRDFESLGLGWLAFEFDTLSDAVEPASGVALARSSLRVLGDMRRFFGLRNPAVNPPAKLKKFWEALGREHSLTFEEVQERVLRQWSNGVQEFLINDELAVLRAPSPAWWICEKCRRPHLHRGAGLCTRCARRLPVDSVPVQLADEYYGWKATNHIGRFRLSTAELTGQTDRLDAQSRQARFQGVFLDEGQHELADAVDLLSVTTTMEAGVDIGSLEAVVLGNMPPSRFNYQQRVGRAGRRDSPVAIALTVCRGRSHDEYYFDRPHRITNDATPAPYLTLGQESILQRVLNAESLRMAFAGLSDELASLDGYSGVGTNTHGQFGAAVEWPTVSALVQTWLSQHREALADVTRALAERSGLESKCDEFVDRSQNALVREIDEVVTKPGSEHLSQRLAEHGLLPMFGFPSKVRYLYLKRPTVAYPWPPRNIIDRDSAMAVSQFSPTSELVKDGSVHPVVGIAAFKPAGPRVAEDGDALGELRPLDVCRVCSFMADRPADRDAESGPCPRCGAEPGSFQTIPMYEPLGYRAGRKRDFDGNFAWSSRAAAARAMTDLDRLAREPIGDAVAYSGSGYRFVLNDRGGKLFEFRKDNGYWGGYVSVDAVRRGDISDSSLTGAPKLVALGSVQPTDFMFLGSVSPTNADTGVRLNLHGAARQPSGSPDLSEGRRAAWYSLAFLLRTVAAAYLDLQPAELTAGIYSGLENGEPSLFAFIADTLENGAGFSSHLGSSIELPKFLDKVEQYLEELGQAEHSSICNSSCYRCLRDYGNMAYHALLDWRLAADLFGCLRGRPLPDRLSEERAVLGVWAEGYGAEVVASFDVPVALAVLETNVYGREAVIVRHPLEAAEHGENALISPRMATAFAAAEELLGASCPIYAVDSFVLDRDPAAVRKLAEKADRS</sequence>
<comment type="caution">
    <text evidence="4">The sequence shown here is derived from an EMBL/GenBank/DDBJ whole genome shotgun (WGS) entry which is preliminary data.</text>
</comment>
<dbReference type="Proteomes" id="UP000535543">
    <property type="component" value="Unassembled WGS sequence"/>
</dbReference>
<dbReference type="GO" id="GO:0036297">
    <property type="term" value="P:interstrand cross-link repair"/>
    <property type="evidence" value="ECO:0007669"/>
    <property type="project" value="TreeGrafter"/>
</dbReference>
<evidence type="ECO:0000256" key="2">
    <source>
        <dbReference type="ARBA" id="ARBA00022840"/>
    </source>
</evidence>
<dbReference type="GO" id="GO:0043138">
    <property type="term" value="F:3'-5' DNA helicase activity"/>
    <property type="evidence" value="ECO:0007669"/>
    <property type="project" value="TreeGrafter"/>
</dbReference>
<dbReference type="SMART" id="SM00490">
    <property type="entry name" value="HELICc"/>
    <property type="match status" value="1"/>
</dbReference>
<dbReference type="EMBL" id="VCQU01000008">
    <property type="protein sequence ID" value="NMN97825.1"/>
    <property type="molecule type" value="Genomic_DNA"/>
</dbReference>
<dbReference type="InterPro" id="IPR014001">
    <property type="entry name" value="Helicase_ATP-bd"/>
</dbReference>
<dbReference type="GO" id="GO:0003676">
    <property type="term" value="F:nucleic acid binding"/>
    <property type="evidence" value="ECO:0007669"/>
    <property type="project" value="InterPro"/>
</dbReference>
<keyword evidence="4" id="KW-0378">Hydrolase</keyword>
<name>A0A848KGC4_9NOCA</name>
<keyword evidence="5" id="KW-1185">Reference proteome</keyword>
<reference evidence="4 5" key="1">
    <citation type="submission" date="2019-05" db="EMBL/GenBank/DDBJ databases">
        <authorList>
            <person name="Lee S.D."/>
        </authorList>
    </citation>
    <scope>NUCLEOTIDE SEQUENCE [LARGE SCALE GENOMIC DNA]</scope>
    <source>
        <strain evidence="4 5">YC2-7</strain>
    </source>
</reference>
<proteinExistence type="predicted"/>
<dbReference type="InterPro" id="IPR011545">
    <property type="entry name" value="DEAD/DEAH_box_helicase_dom"/>
</dbReference>
<evidence type="ECO:0000313" key="5">
    <source>
        <dbReference type="Proteomes" id="UP000535543"/>
    </source>
</evidence>
<dbReference type="PANTHER" id="PTHR47957:SF3">
    <property type="entry name" value="ATP-DEPENDENT HELICASE HRQ1"/>
    <property type="match status" value="1"/>
</dbReference>
<evidence type="ECO:0000256" key="1">
    <source>
        <dbReference type="ARBA" id="ARBA00022741"/>
    </source>
</evidence>
<dbReference type="RefSeq" id="WP_169591040.1">
    <property type="nucleotide sequence ID" value="NZ_VCQU01000008.1"/>
</dbReference>
<reference evidence="4 5" key="2">
    <citation type="submission" date="2020-06" db="EMBL/GenBank/DDBJ databases">
        <title>Antribacter stalactiti gen. nov., sp. nov., a new member of the family Nacardiaceae isolated from a cave.</title>
        <authorList>
            <person name="Kim I.S."/>
        </authorList>
    </citation>
    <scope>NUCLEOTIDE SEQUENCE [LARGE SCALE GENOMIC DNA]</scope>
    <source>
        <strain evidence="4 5">YC2-7</strain>
    </source>
</reference>
<dbReference type="GO" id="GO:0006289">
    <property type="term" value="P:nucleotide-excision repair"/>
    <property type="evidence" value="ECO:0007669"/>
    <property type="project" value="TreeGrafter"/>
</dbReference>
<dbReference type="InterPro" id="IPR001650">
    <property type="entry name" value="Helicase_C-like"/>
</dbReference>
<dbReference type="SUPFAM" id="SSF52540">
    <property type="entry name" value="P-loop containing nucleoside triphosphate hydrolases"/>
    <property type="match status" value="2"/>
</dbReference>
<protein>
    <submittedName>
        <fullName evidence="4">DEAD/DEAH box helicase</fullName>
    </submittedName>
</protein>